<dbReference type="PANTHER" id="PTHR46481:SF10">
    <property type="entry name" value="ZINC FINGER BED DOMAIN-CONTAINING PROTEIN 39"/>
    <property type="match status" value="1"/>
</dbReference>
<dbReference type="Proteomes" id="UP000001194">
    <property type="component" value="Unassembled WGS sequence"/>
</dbReference>
<dbReference type="SUPFAM" id="SSF53098">
    <property type="entry name" value="Ribonuclease H-like"/>
    <property type="match status" value="1"/>
</dbReference>
<keyword evidence="2" id="KW-0479">Metal-binding</keyword>
<dbReference type="InterPro" id="IPR012337">
    <property type="entry name" value="RNaseH-like_sf"/>
</dbReference>
<evidence type="ECO:0000256" key="4">
    <source>
        <dbReference type="ARBA" id="ARBA00022833"/>
    </source>
</evidence>
<dbReference type="EMBL" id="DS547152">
    <property type="protein sequence ID" value="EDR00204.1"/>
    <property type="molecule type" value="Genomic_DNA"/>
</dbReference>
<gene>
    <name evidence="6" type="ORF">LACBIDRAFT_314591</name>
</gene>
<dbReference type="InParanoid" id="B0DYV0"/>
<evidence type="ECO:0000313" key="7">
    <source>
        <dbReference type="Proteomes" id="UP000001194"/>
    </source>
</evidence>
<dbReference type="GO" id="GO:0008270">
    <property type="term" value="F:zinc ion binding"/>
    <property type="evidence" value="ECO:0007669"/>
    <property type="project" value="UniProtKB-KW"/>
</dbReference>
<evidence type="ECO:0000256" key="3">
    <source>
        <dbReference type="ARBA" id="ARBA00022771"/>
    </source>
</evidence>
<keyword evidence="3" id="KW-0863">Zinc-finger</keyword>
<dbReference type="InterPro" id="IPR052035">
    <property type="entry name" value="ZnF_BED_domain_contain"/>
</dbReference>
<evidence type="ECO:0000313" key="6">
    <source>
        <dbReference type="EMBL" id="EDR00204.1"/>
    </source>
</evidence>
<keyword evidence="4" id="KW-0862">Zinc</keyword>
<keyword evidence="7" id="KW-1185">Reference proteome</keyword>
<evidence type="ECO:0000256" key="1">
    <source>
        <dbReference type="ARBA" id="ARBA00004123"/>
    </source>
</evidence>
<name>B0DYV0_LACBS</name>
<accession>B0DYV0</accession>
<dbReference type="HOGENOM" id="CLU_009123_6_0_1"/>
<dbReference type="RefSeq" id="XP_001889113.1">
    <property type="nucleotide sequence ID" value="XM_001889078.1"/>
</dbReference>
<dbReference type="OrthoDB" id="3172935at2759"/>
<evidence type="ECO:0000256" key="5">
    <source>
        <dbReference type="ARBA" id="ARBA00023242"/>
    </source>
</evidence>
<proteinExistence type="predicted"/>
<dbReference type="AlphaFoldDB" id="B0DYV0"/>
<dbReference type="KEGG" id="lbc:LACBIDRAFT_314591"/>
<dbReference type="GeneID" id="6084797"/>
<comment type="subcellular location">
    <subcellularLocation>
        <location evidence="1">Nucleus</location>
    </subcellularLocation>
</comment>
<sequence length="239" mass="27173">MHVGSHLTTLKIASGKIIVNITRIFNKLINLRCFPHTVNLACKAVIAALARSDYGSTTGDHTDPISTLRALVRAVRALSLRRQHFSEICEKYDLDLQLLCDVDTRWSSTLYMIERALHLEKPLDDICSSEEFQDLEKFKLSSEEWDGLAAAREILMVPEAFQQKLSAEKTPTLCNVLPAFDTMVSVWNELQESMDEPYFDIIQAGIDKLDAYHNRAELVPAYMISMCELSFLIIPQMIY</sequence>
<dbReference type="PANTHER" id="PTHR46481">
    <property type="entry name" value="ZINC FINGER BED DOMAIN-CONTAINING PROTEIN 4"/>
    <property type="match status" value="1"/>
</dbReference>
<protein>
    <submittedName>
        <fullName evidence="6">Predicted protein</fullName>
    </submittedName>
</protein>
<dbReference type="GO" id="GO:0005634">
    <property type="term" value="C:nucleus"/>
    <property type="evidence" value="ECO:0007669"/>
    <property type="project" value="UniProtKB-SubCell"/>
</dbReference>
<keyword evidence="5" id="KW-0539">Nucleus</keyword>
<evidence type="ECO:0000256" key="2">
    <source>
        <dbReference type="ARBA" id="ARBA00022723"/>
    </source>
</evidence>
<reference evidence="6 7" key="1">
    <citation type="journal article" date="2008" name="Nature">
        <title>The genome of Laccaria bicolor provides insights into mycorrhizal symbiosis.</title>
        <authorList>
            <person name="Martin F."/>
            <person name="Aerts A."/>
            <person name="Ahren D."/>
            <person name="Brun A."/>
            <person name="Danchin E.G.J."/>
            <person name="Duchaussoy F."/>
            <person name="Gibon J."/>
            <person name="Kohler A."/>
            <person name="Lindquist E."/>
            <person name="Pereda V."/>
            <person name="Salamov A."/>
            <person name="Shapiro H.J."/>
            <person name="Wuyts J."/>
            <person name="Blaudez D."/>
            <person name="Buee M."/>
            <person name="Brokstein P."/>
            <person name="Canbaeck B."/>
            <person name="Cohen D."/>
            <person name="Courty P.E."/>
            <person name="Coutinho P.M."/>
            <person name="Delaruelle C."/>
            <person name="Detter J.C."/>
            <person name="Deveau A."/>
            <person name="DiFazio S."/>
            <person name="Duplessis S."/>
            <person name="Fraissinet-Tachet L."/>
            <person name="Lucic E."/>
            <person name="Frey-Klett P."/>
            <person name="Fourrey C."/>
            <person name="Feussner I."/>
            <person name="Gay G."/>
            <person name="Grimwood J."/>
            <person name="Hoegger P.J."/>
            <person name="Jain P."/>
            <person name="Kilaru S."/>
            <person name="Labbe J."/>
            <person name="Lin Y.C."/>
            <person name="Legue V."/>
            <person name="Le Tacon F."/>
            <person name="Marmeisse R."/>
            <person name="Melayah D."/>
            <person name="Montanini B."/>
            <person name="Muratet M."/>
            <person name="Nehls U."/>
            <person name="Niculita-Hirzel H."/>
            <person name="Oudot-Le Secq M.P."/>
            <person name="Peter M."/>
            <person name="Quesneville H."/>
            <person name="Rajashekar B."/>
            <person name="Reich M."/>
            <person name="Rouhier N."/>
            <person name="Schmutz J."/>
            <person name="Yin T."/>
            <person name="Chalot M."/>
            <person name="Henrissat B."/>
            <person name="Kuees U."/>
            <person name="Lucas S."/>
            <person name="Van de Peer Y."/>
            <person name="Podila G.K."/>
            <person name="Polle A."/>
            <person name="Pukkila P.J."/>
            <person name="Richardson P.M."/>
            <person name="Rouze P."/>
            <person name="Sanders I.R."/>
            <person name="Stajich J.E."/>
            <person name="Tunlid A."/>
            <person name="Tuskan G."/>
            <person name="Grigoriev I.V."/>
        </authorList>
    </citation>
    <scope>NUCLEOTIDE SEQUENCE [LARGE SCALE GENOMIC DNA]</scope>
    <source>
        <strain evidence="7">S238N-H82 / ATCC MYA-4686</strain>
    </source>
</reference>
<organism evidence="7">
    <name type="scientific">Laccaria bicolor (strain S238N-H82 / ATCC MYA-4686)</name>
    <name type="common">Bicoloured deceiver</name>
    <name type="synonym">Laccaria laccata var. bicolor</name>
    <dbReference type="NCBI Taxonomy" id="486041"/>
    <lineage>
        <taxon>Eukaryota</taxon>
        <taxon>Fungi</taxon>
        <taxon>Dikarya</taxon>
        <taxon>Basidiomycota</taxon>
        <taxon>Agaricomycotina</taxon>
        <taxon>Agaricomycetes</taxon>
        <taxon>Agaricomycetidae</taxon>
        <taxon>Agaricales</taxon>
        <taxon>Agaricineae</taxon>
        <taxon>Hydnangiaceae</taxon>
        <taxon>Laccaria</taxon>
    </lineage>
</organism>